<accession>A0A1I5R0V8</accession>
<proteinExistence type="predicted"/>
<protein>
    <recommendedName>
        <fullName evidence="2">DUF6801 domain-containing protein</fullName>
    </recommendedName>
</protein>
<evidence type="ECO:0000256" key="1">
    <source>
        <dbReference type="SAM" id="SignalP"/>
    </source>
</evidence>
<dbReference type="RefSeq" id="WP_092529508.1">
    <property type="nucleotide sequence ID" value="NZ_FOWW01000002.1"/>
</dbReference>
<evidence type="ECO:0000259" key="2">
    <source>
        <dbReference type="Pfam" id="PF20611"/>
    </source>
</evidence>
<dbReference type="EMBL" id="FOWW01000002">
    <property type="protein sequence ID" value="SFP51987.1"/>
    <property type="molecule type" value="Genomic_DNA"/>
</dbReference>
<reference evidence="4" key="1">
    <citation type="submission" date="2016-10" db="EMBL/GenBank/DDBJ databases">
        <authorList>
            <person name="Varghese N."/>
            <person name="Submissions S."/>
        </authorList>
    </citation>
    <scope>NUCLEOTIDE SEQUENCE [LARGE SCALE GENOMIC DNA]</scope>
    <source>
        <strain evidence="4">CGMCC 4.5579</strain>
    </source>
</reference>
<dbReference type="Pfam" id="PF20611">
    <property type="entry name" value="DUF6801"/>
    <property type="match status" value="1"/>
</dbReference>
<organism evidence="3 4">
    <name type="scientific">Amycolatopsis arida</name>
    <dbReference type="NCBI Taxonomy" id="587909"/>
    <lineage>
        <taxon>Bacteria</taxon>
        <taxon>Bacillati</taxon>
        <taxon>Actinomycetota</taxon>
        <taxon>Actinomycetes</taxon>
        <taxon>Pseudonocardiales</taxon>
        <taxon>Pseudonocardiaceae</taxon>
        <taxon>Amycolatopsis</taxon>
    </lineage>
</organism>
<keyword evidence="1" id="KW-0732">Signal</keyword>
<dbReference type="InterPro" id="IPR046542">
    <property type="entry name" value="DUF6801"/>
</dbReference>
<sequence length="213" mass="21680">MSRALFAKTRRIALVVASASVLALTGAVTAAAAPTATDDPVRTTGEVNKSLNFSCEFPLVGQRSVTAQITATFPDSVPAGTPIDVTGFNVAVEIDAEITDAMRLVGAATVEGTAAPNVDVDINGTPLGVRLNGMRIPSTPVPESGSMTVNIVGEVPSLTVQSAGQVSFAVGDEFSGRVTPRRADGSETSLGTFDLPCTMDAGQDPSLATVTVS</sequence>
<feature type="signal peptide" evidence="1">
    <location>
        <begin position="1"/>
        <end position="32"/>
    </location>
</feature>
<gene>
    <name evidence="3" type="ORF">SAMN05421810_102828</name>
</gene>
<keyword evidence="4" id="KW-1185">Reference proteome</keyword>
<evidence type="ECO:0000313" key="3">
    <source>
        <dbReference type="EMBL" id="SFP51987.1"/>
    </source>
</evidence>
<dbReference type="OrthoDB" id="4863392at2"/>
<dbReference type="STRING" id="587909.SAMN05421810_102828"/>
<name>A0A1I5R0V8_9PSEU</name>
<dbReference type="Proteomes" id="UP000198727">
    <property type="component" value="Unassembled WGS sequence"/>
</dbReference>
<dbReference type="AlphaFoldDB" id="A0A1I5R0V8"/>
<feature type="chain" id="PRO_5011453641" description="DUF6801 domain-containing protein" evidence="1">
    <location>
        <begin position="33"/>
        <end position="213"/>
    </location>
</feature>
<feature type="domain" description="DUF6801" evidence="2">
    <location>
        <begin position="52"/>
        <end position="208"/>
    </location>
</feature>
<evidence type="ECO:0000313" key="4">
    <source>
        <dbReference type="Proteomes" id="UP000198727"/>
    </source>
</evidence>